<evidence type="ECO:0008006" key="4">
    <source>
        <dbReference type="Google" id="ProtNLM"/>
    </source>
</evidence>
<name>A0A8A1MAB2_AJECA</name>
<feature type="compositionally biased region" description="Low complexity" evidence="1">
    <location>
        <begin position="193"/>
        <end position="205"/>
    </location>
</feature>
<feature type="compositionally biased region" description="Basic and acidic residues" evidence="1">
    <location>
        <begin position="24"/>
        <end position="37"/>
    </location>
</feature>
<dbReference type="OrthoDB" id="10514156at2759"/>
<feature type="compositionally biased region" description="Basic residues" evidence="1">
    <location>
        <begin position="76"/>
        <end position="86"/>
    </location>
</feature>
<feature type="compositionally biased region" description="Polar residues" evidence="1">
    <location>
        <begin position="39"/>
        <end position="51"/>
    </location>
</feature>
<sequence>MSPQADSEWPCPHCALTFSSRTDVQSHLRPDKERKNCEAGSSNSPQPTPKSQVPDRGALRLCPHRDCVQKSTPFSKRQHMVRHYHSLSRPTSPGKIEVHNSKGRKRRRPNARIPKPSMAAPDIQIASTLQPSSPSNDSEDHLSEEPNGKCGSFSIMPSQYPALLSPFPPRNSSPESLVEPNISIEEAAVEPATLSSTTSGEGSTLPRTVQPSDGDGSFTLPGTMQLEAPADLQTLSVGDVDWDKFFASTSVGRQQENMDTGTGDTTEIIFQSGFDHAFVEFYANKNVEMQAWADFSSSLGFE</sequence>
<protein>
    <recommendedName>
        <fullName evidence="4">C2H2-type domain-containing protein</fullName>
    </recommendedName>
</protein>
<feature type="compositionally biased region" description="Polar residues" evidence="1">
    <location>
        <begin position="125"/>
        <end position="136"/>
    </location>
</feature>
<feature type="compositionally biased region" description="Basic residues" evidence="1">
    <location>
        <begin position="101"/>
        <end position="110"/>
    </location>
</feature>
<dbReference type="Proteomes" id="UP000663671">
    <property type="component" value="Chromosome 1"/>
</dbReference>
<dbReference type="AlphaFoldDB" id="A0A8A1MAB2"/>
<gene>
    <name evidence="2" type="ORF">I7I51_00514</name>
</gene>
<evidence type="ECO:0000313" key="2">
    <source>
        <dbReference type="EMBL" id="QSS63456.1"/>
    </source>
</evidence>
<evidence type="ECO:0000256" key="1">
    <source>
        <dbReference type="SAM" id="MobiDB-lite"/>
    </source>
</evidence>
<feature type="region of interest" description="Disordered" evidence="1">
    <location>
        <begin position="22"/>
        <end position="155"/>
    </location>
</feature>
<evidence type="ECO:0000313" key="3">
    <source>
        <dbReference type="Proteomes" id="UP000663671"/>
    </source>
</evidence>
<feature type="region of interest" description="Disordered" evidence="1">
    <location>
        <begin position="188"/>
        <end position="217"/>
    </location>
</feature>
<dbReference type="VEuPathDB" id="FungiDB:I7I51_00514"/>
<reference evidence="2" key="1">
    <citation type="submission" date="2021-01" db="EMBL/GenBank/DDBJ databases">
        <title>Chromosome-level genome assembly of a human fungal pathogen reveals clustering of transcriptionally co-regulated genes.</title>
        <authorList>
            <person name="Voorhies M."/>
            <person name="Cohen S."/>
            <person name="Shea T.P."/>
            <person name="Petrus S."/>
            <person name="Munoz J.F."/>
            <person name="Poplawski S."/>
            <person name="Goldman W.E."/>
            <person name="Michael T."/>
            <person name="Cuomo C.A."/>
            <person name="Sil A."/>
            <person name="Beyhan S."/>
        </authorList>
    </citation>
    <scope>NUCLEOTIDE SEQUENCE</scope>
    <source>
        <strain evidence="2">WU24</strain>
    </source>
</reference>
<accession>A0A8A1MAB2</accession>
<feature type="compositionally biased region" description="Basic and acidic residues" evidence="1">
    <location>
        <begin position="138"/>
        <end position="147"/>
    </location>
</feature>
<dbReference type="EMBL" id="CP069114">
    <property type="protein sequence ID" value="QSS63456.1"/>
    <property type="molecule type" value="Genomic_DNA"/>
</dbReference>
<organism evidence="2 3">
    <name type="scientific">Ajellomyces capsulatus</name>
    <name type="common">Darling's disease fungus</name>
    <name type="synonym">Histoplasma capsulatum</name>
    <dbReference type="NCBI Taxonomy" id="5037"/>
    <lineage>
        <taxon>Eukaryota</taxon>
        <taxon>Fungi</taxon>
        <taxon>Dikarya</taxon>
        <taxon>Ascomycota</taxon>
        <taxon>Pezizomycotina</taxon>
        <taxon>Eurotiomycetes</taxon>
        <taxon>Eurotiomycetidae</taxon>
        <taxon>Onygenales</taxon>
        <taxon>Ajellomycetaceae</taxon>
        <taxon>Histoplasma</taxon>
    </lineage>
</organism>
<proteinExistence type="predicted"/>